<keyword evidence="5" id="KW-0598">Phosphotransferase system</keyword>
<keyword evidence="6" id="KW-0418">Kinase</keyword>
<name>A0AAP9Y837_9ACTO</name>
<dbReference type="SUPFAM" id="SSF51261">
    <property type="entry name" value="Duplicated hybrid motif"/>
    <property type="match status" value="1"/>
</dbReference>
<evidence type="ECO:0000259" key="7">
    <source>
        <dbReference type="PROSITE" id="PS51093"/>
    </source>
</evidence>
<protein>
    <submittedName>
        <fullName evidence="8">PTS glucose transporter subunit IIA</fullName>
    </submittedName>
</protein>
<dbReference type="PROSITE" id="PS51093">
    <property type="entry name" value="PTS_EIIA_TYPE_1"/>
    <property type="match status" value="1"/>
</dbReference>
<keyword evidence="9" id="KW-1185">Reference proteome</keyword>
<organism evidence="8 9">
    <name type="scientific">Schaalia meyeri</name>
    <dbReference type="NCBI Taxonomy" id="52773"/>
    <lineage>
        <taxon>Bacteria</taxon>
        <taxon>Bacillati</taxon>
        <taxon>Actinomycetota</taxon>
        <taxon>Actinomycetes</taxon>
        <taxon>Actinomycetales</taxon>
        <taxon>Actinomycetaceae</taxon>
        <taxon>Schaalia</taxon>
    </lineage>
</organism>
<dbReference type="InterPro" id="IPR050890">
    <property type="entry name" value="PTS_EIIA_component"/>
</dbReference>
<sequence length="159" mass="16231">MTLVVRAPFAASILPLAHVPDPVFASGVVGHGIALEPRSDAQCVTARSPVNGVVTKLKPHAVIVTSTGGFSILVHLGIDTVSLRGKGFAALVDEGDVVTAGDPLIHWDLAPSRAARLPTCVPVIVVNPPDAPVVPSPDARESACAALAPLYAVTAAEQL</sequence>
<dbReference type="Gene3D" id="2.70.70.10">
    <property type="entry name" value="Glucose Permease (Domain IIA)"/>
    <property type="match status" value="1"/>
</dbReference>
<dbReference type="RefSeq" id="WP_050694882.1">
    <property type="nucleotide sequence ID" value="NZ_CP012072.1"/>
</dbReference>
<dbReference type="InterPro" id="IPR001127">
    <property type="entry name" value="PTS_EIIA_1_perm"/>
</dbReference>
<keyword evidence="2" id="KW-0813">Transport</keyword>
<dbReference type="PANTHER" id="PTHR45008">
    <property type="entry name" value="PTS SYSTEM GLUCOSE-SPECIFIC EIIA COMPONENT"/>
    <property type="match status" value="1"/>
</dbReference>
<keyword evidence="4" id="KW-0808">Transferase</keyword>
<evidence type="ECO:0000256" key="2">
    <source>
        <dbReference type="ARBA" id="ARBA00022448"/>
    </source>
</evidence>
<evidence type="ECO:0000313" key="8">
    <source>
        <dbReference type="EMBL" id="QQC44302.1"/>
    </source>
</evidence>
<evidence type="ECO:0000256" key="5">
    <source>
        <dbReference type="ARBA" id="ARBA00022683"/>
    </source>
</evidence>
<comment type="subcellular location">
    <subcellularLocation>
        <location evidence="1">Cytoplasm</location>
    </subcellularLocation>
</comment>
<dbReference type="Proteomes" id="UP000595220">
    <property type="component" value="Chromosome"/>
</dbReference>
<dbReference type="PROSITE" id="PS00371">
    <property type="entry name" value="PTS_EIIA_TYPE_1_HIS"/>
    <property type="match status" value="1"/>
</dbReference>
<reference evidence="8 9" key="1">
    <citation type="submission" date="2020-12" db="EMBL/GenBank/DDBJ databases">
        <title>FDA dAtabase for Regulatory Grade micrObial Sequences (FDA-ARGOS): Supporting development and validation of Infectious Disease Dx tests.</title>
        <authorList>
            <person name="Sproer C."/>
            <person name="Gronow S."/>
            <person name="Severitt S."/>
            <person name="Schroder I."/>
            <person name="Tallon L."/>
            <person name="Sadzewicz L."/>
            <person name="Zhao X."/>
            <person name="Boylan J."/>
            <person name="Ott S."/>
            <person name="Bowen H."/>
            <person name="Vavikolanu K."/>
            <person name="Mehta A."/>
            <person name="Aluvathingal J."/>
            <person name="Nadendla S."/>
            <person name="Lowell S."/>
            <person name="Myers T."/>
            <person name="Yan Y."/>
            <person name="Sichtig H."/>
        </authorList>
    </citation>
    <scope>NUCLEOTIDE SEQUENCE [LARGE SCALE GENOMIC DNA]</scope>
    <source>
        <strain evidence="8 9">FDAARGOS_985</strain>
    </source>
</reference>
<dbReference type="EMBL" id="CP066065">
    <property type="protein sequence ID" value="QQC44302.1"/>
    <property type="molecule type" value="Genomic_DNA"/>
</dbReference>
<dbReference type="KEGG" id="amy:ADJ76_03935"/>
<evidence type="ECO:0000313" key="9">
    <source>
        <dbReference type="Proteomes" id="UP000595220"/>
    </source>
</evidence>
<dbReference type="GO" id="GO:0009401">
    <property type="term" value="P:phosphoenolpyruvate-dependent sugar phosphotransferase system"/>
    <property type="evidence" value="ECO:0007669"/>
    <property type="project" value="UniProtKB-KW"/>
</dbReference>
<accession>A0AAP9Y837</accession>
<evidence type="ECO:0000256" key="3">
    <source>
        <dbReference type="ARBA" id="ARBA00022597"/>
    </source>
</evidence>
<dbReference type="GO" id="GO:0005737">
    <property type="term" value="C:cytoplasm"/>
    <property type="evidence" value="ECO:0007669"/>
    <property type="project" value="UniProtKB-SubCell"/>
</dbReference>
<gene>
    <name evidence="8" type="ORF">I6H42_02510</name>
</gene>
<feature type="domain" description="PTS EIIA type-1" evidence="7">
    <location>
        <begin position="21"/>
        <end position="127"/>
    </location>
</feature>
<evidence type="ECO:0000256" key="4">
    <source>
        <dbReference type="ARBA" id="ARBA00022679"/>
    </source>
</evidence>
<evidence type="ECO:0000256" key="6">
    <source>
        <dbReference type="ARBA" id="ARBA00022777"/>
    </source>
</evidence>
<evidence type="ECO:0000256" key="1">
    <source>
        <dbReference type="ARBA" id="ARBA00004496"/>
    </source>
</evidence>
<dbReference type="AlphaFoldDB" id="A0AAP9Y837"/>
<dbReference type="Pfam" id="PF00358">
    <property type="entry name" value="PTS_EIIA_1"/>
    <property type="match status" value="1"/>
</dbReference>
<dbReference type="PANTHER" id="PTHR45008:SF1">
    <property type="entry name" value="PTS SYSTEM GLUCOSE-SPECIFIC EIIA COMPONENT"/>
    <property type="match status" value="1"/>
</dbReference>
<dbReference type="GO" id="GO:0016301">
    <property type="term" value="F:kinase activity"/>
    <property type="evidence" value="ECO:0007669"/>
    <property type="project" value="UniProtKB-KW"/>
</dbReference>
<dbReference type="InterPro" id="IPR011055">
    <property type="entry name" value="Dup_hybrid_motif"/>
</dbReference>
<keyword evidence="3 8" id="KW-0762">Sugar transport</keyword>
<proteinExistence type="predicted"/>